<dbReference type="PANTHER" id="PTHR45947:SF3">
    <property type="entry name" value="SULFOQUINOVOSYL TRANSFERASE SQD2"/>
    <property type="match status" value="1"/>
</dbReference>
<dbReference type="InterPro" id="IPR001296">
    <property type="entry name" value="Glyco_trans_1"/>
</dbReference>
<dbReference type="Proteomes" id="UP001430377">
    <property type="component" value="Unassembled WGS sequence"/>
</dbReference>
<dbReference type="InterPro" id="IPR050194">
    <property type="entry name" value="Glycosyltransferase_grp1"/>
</dbReference>
<evidence type="ECO:0000313" key="4">
    <source>
        <dbReference type="Proteomes" id="UP001430377"/>
    </source>
</evidence>
<organism evidence="3 4">
    <name type="scientific">Haloarcula rubra</name>
    <dbReference type="NCBI Taxonomy" id="2487747"/>
    <lineage>
        <taxon>Archaea</taxon>
        <taxon>Methanobacteriati</taxon>
        <taxon>Methanobacteriota</taxon>
        <taxon>Stenosarchaea group</taxon>
        <taxon>Halobacteria</taxon>
        <taxon>Halobacteriales</taxon>
        <taxon>Haloarculaceae</taxon>
        <taxon>Haloarcula</taxon>
    </lineage>
</organism>
<evidence type="ECO:0000259" key="2">
    <source>
        <dbReference type="Pfam" id="PF13439"/>
    </source>
</evidence>
<evidence type="ECO:0000259" key="1">
    <source>
        <dbReference type="Pfam" id="PF00534"/>
    </source>
</evidence>
<feature type="domain" description="Glycosyl transferase family 1" evidence="1">
    <location>
        <begin position="192"/>
        <end position="294"/>
    </location>
</feature>
<dbReference type="CDD" id="cd03801">
    <property type="entry name" value="GT4_PimA-like"/>
    <property type="match status" value="1"/>
</dbReference>
<dbReference type="GO" id="GO:0016757">
    <property type="term" value="F:glycosyltransferase activity"/>
    <property type="evidence" value="ECO:0007669"/>
    <property type="project" value="InterPro"/>
</dbReference>
<proteinExistence type="predicted"/>
<dbReference type="EMBL" id="RKLR01000022">
    <property type="protein sequence ID" value="MBX0325911.1"/>
    <property type="molecule type" value="Genomic_DNA"/>
</dbReference>
<dbReference type="InterPro" id="IPR028098">
    <property type="entry name" value="Glyco_trans_4-like_N"/>
</dbReference>
<gene>
    <name evidence="3" type="ORF">EGH21_23110</name>
</gene>
<dbReference type="RefSeq" id="WP_220620770.1">
    <property type="nucleotide sequence ID" value="NZ_RKLR01000022.1"/>
</dbReference>
<comment type="caution">
    <text evidence="3">The sequence shown here is derived from an EMBL/GenBank/DDBJ whole genome shotgun (WGS) entry which is preliminary data.</text>
</comment>
<dbReference type="PANTHER" id="PTHR45947">
    <property type="entry name" value="SULFOQUINOVOSYL TRANSFERASE SQD2"/>
    <property type="match status" value="1"/>
</dbReference>
<dbReference type="Gene3D" id="3.40.50.2000">
    <property type="entry name" value="Glycogen Phosphorylase B"/>
    <property type="match status" value="2"/>
</dbReference>
<evidence type="ECO:0000313" key="3">
    <source>
        <dbReference type="EMBL" id="MBX0325911.1"/>
    </source>
</evidence>
<feature type="domain" description="Glycosyltransferase subfamily 4-like N-terminal" evidence="2">
    <location>
        <begin position="16"/>
        <end position="186"/>
    </location>
</feature>
<dbReference type="SUPFAM" id="SSF53756">
    <property type="entry name" value="UDP-Glycosyltransferase/glycogen phosphorylase"/>
    <property type="match status" value="1"/>
</dbReference>
<sequence length="348" mass="39169">MDLLVLTREFPPHILGGISYHLSHLYGEVSEMGHDVTVISGTCKQNETISQELIPDNVKIHTVPFGSRRGHHARFPIALRHFLRDFDVSAYDVALAHTPIPFEIEIPVVTKYHDCEREERKYQPDSDFPVNVLDAMFDPVRRWVEQQSLATTDRAIFVSELCHEMWNEHYEIECPTHVVHNGIDTDIFYPRSEKRKEYVLFVGGSERKGISKVLDYAERSSYEIKIAGASDLQTPTATVLGRVSPKKLARLYSEAIATIHPANFEAFGNIVLESLGCGTPVVTTERCGASAILDESCGIVTEDLEYGVRRATELNPKSCVEAAQEHTWRAVAEDTLEIISQVTRTPYA</sequence>
<accession>A0AAW4PXK3</accession>
<protein>
    <submittedName>
        <fullName evidence="3">Glycosyltransferase family 4 protein</fullName>
    </submittedName>
</protein>
<dbReference type="AlphaFoldDB" id="A0AAW4PXK3"/>
<reference evidence="3 4" key="1">
    <citation type="submission" date="2021-06" db="EMBL/GenBank/DDBJ databases">
        <title>Halomicroarcula sp. a new haloarchaeum isolated from saline soil.</title>
        <authorList>
            <person name="Duran-Viseras A."/>
            <person name="Sanchez-Porro C."/>
            <person name="Ventosa A."/>
        </authorList>
    </citation>
    <scope>NUCLEOTIDE SEQUENCE [LARGE SCALE GENOMIC DNA]</scope>
    <source>
        <strain evidence="3 4">F13</strain>
    </source>
</reference>
<keyword evidence="4" id="KW-1185">Reference proteome</keyword>
<dbReference type="Pfam" id="PF00534">
    <property type="entry name" value="Glycos_transf_1"/>
    <property type="match status" value="1"/>
</dbReference>
<name>A0AAW4PXK3_9EURY</name>
<dbReference type="Pfam" id="PF13439">
    <property type="entry name" value="Glyco_transf_4"/>
    <property type="match status" value="1"/>
</dbReference>